<dbReference type="EMBL" id="JARBDR010000640">
    <property type="protein sequence ID" value="KAJ8310541.1"/>
    <property type="molecule type" value="Genomic_DNA"/>
</dbReference>
<evidence type="ECO:0000313" key="4">
    <source>
        <dbReference type="Proteomes" id="UP001217089"/>
    </source>
</evidence>
<keyword evidence="1" id="KW-1133">Transmembrane helix</keyword>
<dbReference type="PANTHER" id="PTHR10962">
    <property type="entry name" value="INTEGRAL TRANSMEMBRANE PROTEIN 2"/>
    <property type="match status" value="1"/>
</dbReference>
<keyword evidence="1" id="KW-0472">Membrane</keyword>
<comment type="caution">
    <text evidence="3">The sequence shown here is derived from an EMBL/GenBank/DDBJ whole genome shotgun (WGS) entry which is preliminary data.</text>
</comment>
<feature type="compositionally biased region" description="Basic residues" evidence="2">
    <location>
        <begin position="119"/>
        <end position="137"/>
    </location>
</feature>
<sequence>MTIYKFIKQDKEPEKKLIVGEQPEEPLDEVEVPAQVIYRRQRSKLCLNIFLIFVALLVLAAGIFGGIQLYKHLHRNMYKKWRGTCGFTIQREEPKALPQSATDDQNMKSHNVDFMNDGRHHRRKPGHHKHHHRRPHTTKTPIFDFQKVKEEIEVINEMIEKIQVPKFDDIDNTLILHDFERNYSAIVDFDMHTCYVMKTYKLEKMVGDVIEKRSADHPLIKKEYYYLSGETPTGIEIYMK</sequence>
<reference evidence="3 4" key="1">
    <citation type="submission" date="2022-12" db="EMBL/GenBank/DDBJ databases">
        <title>Chromosome-level genome of Tegillarca granosa.</title>
        <authorList>
            <person name="Kim J."/>
        </authorList>
    </citation>
    <scope>NUCLEOTIDE SEQUENCE [LARGE SCALE GENOMIC DNA]</scope>
    <source>
        <strain evidence="3">Teg-2019</strain>
        <tissue evidence="3">Adductor muscle</tissue>
    </source>
</reference>
<proteinExistence type="inferred from homology"/>
<feature type="transmembrane region" description="Helical" evidence="1">
    <location>
        <begin position="45"/>
        <end position="70"/>
    </location>
</feature>
<dbReference type="PANTHER" id="PTHR10962:SF1">
    <property type="entry name" value="INTEGRAL MEMBRANE PROTEIN 2"/>
    <property type="match status" value="1"/>
</dbReference>
<evidence type="ECO:0000256" key="1">
    <source>
        <dbReference type="RuleBase" id="RU367061"/>
    </source>
</evidence>
<keyword evidence="1" id="KW-1003">Cell membrane</keyword>
<keyword evidence="1" id="KW-0812">Transmembrane</keyword>
<protein>
    <recommendedName>
        <fullName evidence="1">Integral membrane protein 2</fullName>
    </recommendedName>
</protein>
<keyword evidence="1" id="KW-0735">Signal-anchor</keyword>
<dbReference type="InterPro" id="IPR040145">
    <property type="entry name" value="ITM2"/>
</dbReference>
<accession>A0ABQ9F2W7</accession>
<evidence type="ECO:0000256" key="2">
    <source>
        <dbReference type="SAM" id="MobiDB-lite"/>
    </source>
</evidence>
<evidence type="ECO:0000313" key="3">
    <source>
        <dbReference type="EMBL" id="KAJ8310541.1"/>
    </source>
</evidence>
<gene>
    <name evidence="3" type="ORF">KUTeg_012406</name>
</gene>
<name>A0ABQ9F2W7_TEGGR</name>
<organism evidence="3 4">
    <name type="scientific">Tegillarca granosa</name>
    <name type="common">Malaysian cockle</name>
    <name type="synonym">Anadara granosa</name>
    <dbReference type="NCBI Taxonomy" id="220873"/>
    <lineage>
        <taxon>Eukaryota</taxon>
        <taxon>Metazoa</taxon>
        <taxon>Spiralia</taxon>
        <taxon>Lophotrochozoa</taxon>
        <taxon>Mollusca</taxon>
        <taxon>Bivalvia</taxon>
        <taxon>Autobranchia</taxon>
        <taxon>Pteriomorphia</taxon>
        <taxon>Arcoida</taxon>
        <taxon>Arcoidea</taxon>
        <taxon>Arcidae</taxon>
        <taxon>Tegillarca</taxon>
    </lineage>
</organism>
<dbReference type="Proteomes" id="UP001217089">
    <property type="component" value="Unassembled WGS sequence"/>
</dbReference>
<keyword evidence="4" id="KW-1185">Reference proteome</keyword>
<comment type="similarity">
    <text evidence="1">Belongs to the ITM2 family.</text>
</comment>
<comment type="subcellular location">
    <subcellularLocation>
        <location evidence="1">Membrane</location>
        <topology evidence="1">Single-pass type II membrane protein</topology>
    </subcellularLocation>
</comment>
<feature type="region of interest" description="Disordered" evidence="2">
    <location>
        <begin position="118"/>
        <end position="139"/>
    </location>
</feature>